<dbReference type="InterPro" id="IPR036388">
    <property type="entry name" value="WH-like_DNA-bd_sf"/>
</dbReference>
<feature type="domain" description="HTH rpiR-type" evidence="1">
    <location>
        <begin position="6"/>
        <end position="82"/>
    </location>
</feature>
<sequence>MDTNSVLSILLRYVNGQYKKDTNYDIALALLTHYSEIPKKTINEISDLCYVSPASISRFVKLIGFHSFQEFKNACLNTLDISKTDYSPKVIKANKNDVKEILQHYTNRVINNIQFSYDHLDFEQLDRICSYIHDSDDVLILGLEFSTLLAQHVQNRFALMNKYISVAISNEEQLESAHDLKEGSTVIILSVEGGYFYRHNEVIQILLEKKVKLVVLTMNEHQKMINEFIDREVILCSQDNTNTESRISLLYTLEIIIMYYCIYFTY</sequence>
<dbReference type="InterPro" id="IPR009057">
    <property type="entry name" value="Homeodomain-like_sf"/>
</dbReference>
<dbReference type="InterPro" id="IPR000281">
    <property type="entry name" value="HTH_RpiR"/>
</dbReference>
<dbReference type="Proteomes" id="UP000240974">
    <property type="component" value="Unassembled WGS sequence"/>
</dbReference>
<dbReference type="Gene3D" id="3.40.50.10490">
    <property type="entry name" value="Glucose-6-phosphate isomerase like protein, domain 1"/>
    <property type="match status" value="1"/>
</dbReference>
<evidence type="ECO:0000313" key="2">
    <source>
        <dbReference type="EMBL" id="PST41157.1"/>
    </source>
</evidence>
<dbReference type="PROSITE" id="PS51071">
    <property type="entry name" value="HTH_RPIR"/>
    <property type="match status" value="1"/>
</dbReference>
<evidence type="ECO:0000313" key="3">
    <source>
        <dbReference type="Proteomes" id="UP000240974"/>
    </source>
</evidence>
<proteinExistence type="predicted"/>
<evidence type="ECO:0000259" key="1">
    <source>
        <dbReference type="PROSITE" id="PS51071"/>
    </source>
</evidence>
<gene>
    <name evidence="2" type="ORF">C7U54_07255</name>
</gene>
<dbReference type="GO" id="GO:1901135">
    <property type="term" value="P:carbohydrate derivative metabolic process"/>
    <property type="evidence" value="ECO:0007669"/>
    <property type="project" value="InterPro"/>
</dbReference>
<protein>
    <submittedName>
        <fullName evidence="2">MurR/RpiR family transcriptional regulator</fullName>
    </submittedName>
</protein>
<keyword evidence="3" id="KW-1185">Reference proteome</keyword>
<dbReference type="GO" id="GO:0097367">
    <property type="term" value="F:carbohydrate derivative binding"/>
    <property type="evidence" value="ECO:0007669"/>
    <property type="project" value="InterPro"/>
</dbReference>
<dbReference type="RefSeq" id="WP_107029839.1">
    <property type="nucleotide sequence ID" value="NZ_PYLQ01000008.1"/>
</dbReference>
<dbReference type="PANTHER" id="PTHR30514">
    <property type="entry name" value="GLUCOKINASE"/>
    <property type="match status" value="1"/>
</dbReference>
<dbReference type="GO" id="GO:0003677">
    <property type="term" value="F:DNA binding"/>
    <property type="evidence" value="ECO:0007669"/>
    <property type="project" value="InterPro"/>
</dbReference>
<accession>A0A2T3G0V1</accession>
<dbReference type="SUPFAM" id="SSF53697">
    <property type="entry name" value="SIS domain"/>
    <property type="match status" value="1"/>
</dbReference>
<comment type="caution">
    <text evidence="2">The sequence shown here is derived from an EMBL/GenBank/DDBJ whole genome shotgun (WGS) entry which is preliminary data.</text>
</comment>
<dbReference type="InterPro" id="IPR001347">
    <property type="entry name" value="SIS_dom"/>
</dbReference>
<dbReference type="AlphaFoldDB" id="A0A2T3G0V1"/>
<dbReference type="SUPFAM" id="SSF46689">
    <property type="entry name" value="Homeodomain-like"/>
    <property type="match status" value="1"/>
</dbReference>
<dbReference type="Gene3D" id="1.10.10.10">
    <property type="entry name" value="Winged helix-like DNA-binding domain superfamily/Winged helix DNA-binding domain"/>
    <property type="match status" value="1"/>
</dbReference>
<reference evidence="2 3" key="1">
    <citation type="journal article" date="2019" name="Int. J. Syst. Evol. Microbiol.">
        <title>Faecalibacillus intestinalis gen. nov., sp. nov. and Faecalibacillus faecis sp. nov., isolated from human faeces.</title>
        <authorList>
            <person name="Seo B."/>
            <person name="Jeon K."/>
            <person name="Baek I."/>
            <person name="Lee Y.M."/>
            <person name="Baek K."/>
            <person name="Ko G."/>
        </authorList>
    </citation>
    <scope>NUCLEOTIDE SEQUENCE [LARGE SCALE GENOMIC DNA]</scope>
    <source>
        <strain evidence="2 3">SNUG30099</strain>
    </source>
</reference>
<dbReference type="Pfam" id="PF01418">
    <property type="entry name" value="HTH_6"/>
    <property type="match status" value="1"/>
</dbReference>
<organism evidence="2 3">
    <name type="scientific">Faecalibacillus intestinalis</name>
    <dbReference type="NCBI Taxonomy" id="1982626"/>
    <lineage>
        <taxon>Bacteria</taxon>
        <taxon>Bacillati</taxon>
        <taxon>Bacillota</taxon>
        <taxon>Erysipelotrichia</taxon>
        <taxon>Erysipelotrichales</taxon>
        <taxon>Coprobacillaceae</taxon>
        <taxon>Faecalibacillus</taxon>
    </lineage>
</organism>
<dbReference type="InterPro" id="IPR047640">
    <property type="entry name" value="RpiR-like"/>
</dbReference>
<dbReference type="GO" id="GO:0003700">
    <property type="term" value="F:DNA-binding transcription factor activity"/>
    <property type="evidence" value="ECO:0007669"/>
    <property type="project" value="InterPro"/>
</dbReference>
<dbReference type="InterPro" id="IPR046348">
    <property type="entry name" value="SIS_dom_sf"/>
</dbReference>
<dbReference type="PANTHER" id="PTHR30514:SF1">
    <property type="entry name" value="HTH-TYPE TRANSCRIPTIONAL REGULATOR HEXR-RELATED"/>
    <property type="match status" value="1"/>
</dbReference>
<name>A0A2T3G0V1_9FIRM</name>
<dbReference type="Pfam" id="PF01380">
    <property type="entry name" value="SIS"/>
    <property type="match status" value="1"/>
</dbReference>
<dbReference type="EMBL" id="PYLQ01000008">
    <property type="protein sequence ID" value="PST41157.1"/>
    <property type="molecule type" value="Genomic_DNA"/>
</dbReference>